<dbReference type="GO" id="GO:0008111">
    <property type="term" value="F:alpha-methylacyl-CoA racemase activity"/>
    <property type="evidence" value="ECO:0007669"/>
    <property type="project" value="UniProtKB-EC"/>
</dbReference>
<dbReference type="Pfam" id="PF02515">
    <property type="entry name" value="CoA_transf_3"/>
    <property type="match status" value="1"/>
</dbReference>
<dbReference type="Gene3D" id="3.40.50.10540">
    <property type="entry name" value="Crotonobetainyl-coa:carnitine coa-transferase, domain 1"/>
    <property type="match status" value="1"/>
</dbReference>
<dbReference type="InterPro" id="IPR023606">
    <property type="entry name" value="CoA-Trfase_III_dom_1_sf"/>
</dbReference>
<dbReference type="Proteomes" id="UP001226867">
    <property type="component" value="Unassembled WGS sequence"/>
</dbReference>
<dbReference type="PANTHER" id="PTHR48228">
    <property type="entry name" value="SUCCINYL-COA--D-CITRAMALATE COA-TRANSFERASE"/>
    <property type="match status" value="1"/>
</dbReference>
<dbReference type="PANTHER" id="PTHR48228:SF5">
    <property type="entry name" value="ALPHA-METHYLACYL-COA RACEMASE"/>
    <property type="match status" value="1"/>
</dbReference>
<dbReference type="Gene3D" id="3.30.1540.10">
    <property type="entry name" value="formyl-coa transferase, domain 3"/>
    <property type="match status" value="1"/>
</dbReference>
<dbReference type="InterPro" id="IPR050509">
    <property type="entry name" value="CoA-transferase_III"/>
</dbReference>
<reference evidence="1 2" key="1">
    <citation type="submission" date="2023-07" db="EMBL/GenBank/DDBJ databases">
        <title>Sorghum-associated microbial communities from plants grown in Nebraska, USA.</title>
        <authorList>
            <person name="Schachtman D."/>
        </authorList>
    </citation>
    <scope>NUCLEOTIDE SEQUENCE [LARGE SCALE GENOMIC DNA]</scope>
    <source>
        <strain evidence="1 2">DS1607</strain>
    </source>
</reference>
<dbReference type="InterPro" id="IPR003673">
    <property type="entry name" value="CoA-Trfase_fam_III"/>
</dbReference>
<protein>
    <submittedName>
        <fullName evidence="1">Alpha-methylacyl-CoA racemase</fullName>
        <ecNumber evidence="1">5.1.99.4</ecNumber>
    </submittedName>
</protein>
<keyword evidence="1" id="KW-0413">Isomerase</keyword>
<comment type="caution">
    <text evidence="1">The sequence shown here is derived from an EMBL/GenBank/DDBJ whole genome shotgun (WGS) entry which is preliminary data.</text>
</comment>
<gene>
    <name evidence="1" type="ORF">J2W36_003270</name>
</gene>
<organism evidence="1 2">
    <name type="scientific">Variovorax ginsengisoli</name>
    <dbReference type="NCBI Taxonomy" id="363844"/>
    <lineage>
        <taxon>Bacteria</taxon>
        <taxon>Pseudomonadati</taxon>
        <taxon>Pseudomonadota</taxon>
        <taxon>Betaproteobacteria</taxon>
        <taxon>Burkholderiales</taxon>
        <taxon>Comamonadaceae</taxon>
        <taxon>Variovorax</taxon>
    </lineage>
</organism>
<dbReference type="SUPFAM" id="SSF89796">
    <property type="entry name" value="CoA-transferase family III (CaiB/BaiF)"/>
    <property type="match status" value="1"/>
</dbReference>
<dbReference type="InterPro" id="IPR044855">
    <property type="entry name" value="CoA-Trfase_III_dom3_sf"/>
</dbReference>
<dbReference type="RefSeq" id="WP_307690793.1">
    <property type="nucleotide sequence ID" value="NZ_JAUSRO010000010.1"/>
</dbReference>
<name>A0ABT9S9G8_9BURK</name>
<evidence type="ECO:0000313" key="2">
    <source>
        <dbReference type="Proteomes" id="UP001226867"/>
    </source>
</evidence>
<accession>A0ABT9S9G8</accession>
<keyword evidence="2" id="KW-1185">Reference proteome</keyword>
<sequence length="390" mass="40905">MAGPLQGVTVIELAGIGPGPFAGMMLADMGARVIRIDRIPSPGGGSALEGLMRNDSIVDRGRESIAVNMKDPRGIEMVLALVERADILIEGFRPGVTEKLGLGPDDCHARNPRLVYGRMTGWGQTGPLANAAGHDLNYIALSGALHAMGPQDRPPAPPLNLVGDYGGGGMLLALGVVAALLEARTSGQGQLVDAAMTDGAAVLMAAQYGLMAKGHWGDARESNFLDGSAHFYGNYECADGRFVSIGSIEPQFYRQLLEKCEISDPHFLQQWERGEWPALKAKLAALLRTRSRDAWCALLEGSDVCFAPVLAMSEAPQHPHNRARGTFVAPGGVVQPAPAPRFGRTPSELPPPAPVIGRDSVALLRSLGLSDGDIAALRDAGAVYGPGGAA</sequence>
<dbReference type="EMBL" id="JAUSRO010000010">
    <property type="protein sequence ID" value="MDP9901004.1"/>
    <property type="molecule type" value="Genomic_DNA"/>
</dbReference>
<proteinExistence type="predicted"/>
<dbReference type="EC" id="5.1.99.4" evidence="1"/>
<evidence type="ECO:0000313" key="1">
    <source>
        <dbReference type="EMBL" id="MDP9901004.1"/>
    </source>
</evidence>